<organism evidence="4 5">
    <name type="scientific">Kitasatospora cathayae</name>
    <dbReference type="NCBI Taxonomy" id="3004092"/>
    <lineage>
        <taxon>Bacteria</taxon>
        <taxon>Bacillati</taxon>
        <taxon>Actinomycetota</taxon>
        <taxon>Actinomycetes</taxon>
        <taxon>Kitasatosporales</taxon>
        <taxon>Streptomycetaceae</taxon>
        <taxon>Kitasatospora</taxon>
    </lineage>
</organism>
<evidence type="ECO:0000256" key="1">
    <source>
        <dbReference type="ARBA" id="ARBA00023125"/>
    </source>
</evidence>
<dbReference type="Pfam" id="PF00440">
    <property type="entry name" value="TetR_N"/>
    <property type="match status" value="1"/>
</dbReference>
<dbReference type="InterPro" id="IPR001647">
    <property type="entry name" value="HTH_TetR"/>
</dbReference>
<evidence type="ECO:0000313" key="4">
    <source>
        <dbReference type="EMBL" id="WBP90016.1"/>
    </source>
</evidence>
<gene>
    <name evidence="4" type="ORF">O1G21_32000</name>
</gene>
<dbReference type="Proteomes" id="UP001212821">
    <property type="component" value="Chromosome"/>
</dbReference>
<dbReference type="PRINTS" id="PR00455">
    <property type="entry name" value="HTHTETR"/>
</dbReference>
<dbReference type="EMBL" id="CP115450">
    <property type="protein sequence ID" value="WBP90016.1"/>
    <property type="molecule type" value="Genomic_DNA"/>
</dbReference>
<dbReference type="PANTHER" id="PTHR30055">
    <property type="entry name" value="HTH-TYPE TRANSCRIPTIONAL REGULATOR RUTR"/>
    <property type="match status" value="1"/>
</dbReference>
<dbReference type="PROSITE" id="PS50977">
    <property type="entry name" value="HTH_TETR_2"/>
    <property type="match status" value="1"/>
</dbReference>
<protein>
    <submittedName>
        <fullName evidence="4">TetR/AcrR family transcriptional regulator</fullName>
    </submittedName>
</protein>
<evidence type="ECO:0000313" key="5">
    <source>
        <dbReference type="Proteomes" id="UP001212821"/>
    </source>
</evidence>
<accession>A0ABY7QBL8</accession>
<dbReference type="Gene3D" id="1.10.357.10">
    <property type="entry name" value="Tetracycline Repressor, domain 2"/>
    <property type="match status" value="1"/>
</dbReference>
<dbReference type="InterPro" id="IPR050109">
    <property type="entry name" value="HTH-type_TetR-like_transc_reg"/>
</dbReference>
<keyword evidence="5" id="KW-1185">Reference proteome</keyword>
<dbReference type="SUPFAM" id="SSF48498">
    <property type="entry name" value="Tetracyclin repressor-like, C-terminal domain"/>
    <property type="match status" value="1"/>
</dbReference>
<dbReference type="PANTHER" id="PTHR30055:SF209">
    <property type="entry name" value="POSSIBLE TRANSCRIPTIONAL REGULATORY PROTEIN (PROBABLY TETR-FAMILY)"/>
    <property type="match status" value="1"/>
</dbReference>
<name>A0ABY7QBL8_9ACTN</name>
<dbReference type="RefSeq" id="WP_270148553.1">
    <property type="nucleotide sequence ID" value="NZ_CP115450.1"/>
</dbReference>
<sequence>MTVRERADAAHNRRKILVTAQQLFQDSGVDHVSMDDIAEAAGVGKGTLFRRFGNREGLIGALFQQLTEDWQQQALDQLADPGEDPRERVLGFVASLFDDIVVPGRPLLRALERDSGGSHANLERYLLWQGRLARAIAEARPDADADFLAHAILGVLRADFVDLLVGTGMGIDAVRTGVLTLTASILTAAPETG</sequence>
<proteinExistence type="predicted"/>
<feature type="DNA-binding region" description="H-T-H motif" evidence="2">
    <location>
        <begin position="33"/>
        <end position="52"/>
    </location>
</feature>
<dbReference type="SUPFAM" id="SSF46689">
    <property type="entry name" value="Homeodomain-like"/>
    <property type="match status" value="1"/>
</dbReference>
<evidence type="ECO:0000259" key="3">
    <source>
        <dbReference type="PROSITE" id="PS50977"/>
    </source>
</evidence>
<evidence type="ECO:0000256" key="2">
    <source>
        <dbReference type="PROSITE-ProRule" id="PRU00335"/>
    </source>
</evidence>
<keyword evidence="1 2" id="KW-0238">DNA-binding</keyword>
<feature type="domain" description="HTH tetR-type" evidence="3">
    <location>
        <begin position="10"/>
        <end position="70"/>
    </location>
</feature>
<dbReference type="InterPro" id="IPR036271">
    <property type="entry name" value="Tet_transcr_reg_TetR-rel_C_sf"/>
</dbReference>
<reference evidence="5" key="1">
    <citation type="submission" date="2022-12" db="EMBL/GenBank/DDBJ databases">
        <authorList>
            <person name="Mo P."/>
        </authorList>
    </citation>
    <scope>NUCLEOTIDE SEQUENCE [LARGE SCALE GENOMIC DNA]</scope>
    <source>
        <strain evidence="5">HUAS 3-15</strain>
    </source>
</reference>
<dbReference type="InterPro" id="IPR009057">
    <property type="entry name" value="Homeodomain-like_sf"/>
</dbReference>